<dbReference type="SUPFAM" id="SSF56059">
    <property type="entry name" value="Glutathione synthetase ATP-binding domain-like"/>
    <property type="match status" value="1"/>
</dbReference>
<name>A0A0F9KQE4_9ZZZZ</name>
<dbReference type="PANTHER" id="PTHR43030">
    <property type="entry name" value="PHOSPHOENOLPYRUVATE SYNTHASE"/>
    <property type="match status" value="1"/>
</dbReference>
<evidence type="ECO:0000256" key="9">
    <source>
        <dbReference type="ARBA" id="ARBA00022777"/>
    </source>
</evidence>
<dbReference type="Gene3D" id="3.30.470.20">
    <property type="entry name" value="ATP-grasp fold, B domain"/>
    <property type="match status" value="1"/>
</dbReference>
<dbReference type="InterPro" id="IPR006319">
    <property type="entry name" value="PEP_synth"/>
</dbReference>
<evidence type="ECO:0000256" key="8">
    <source>
        <dbReference type="ARBA" id="ARBA00022741"/>
    </source>
</evidence>
<feature type="domain" description="Pyruvate phosphate dikinase AMP/ATP-binding" evidence="14">
    <location>
        <begin position="1"/>
        <end position="87"/>
    </location>
</feature>
<comment type="pathway">
    <text evidence="3">Carbohydrate biosynthesis; gluconeogenesis.</text>
</comment>
<sequence>MRAVRNAMASLFTNRAISYREDKGFKHLDVALSVGVQKMVRADKGVAGVLFTLDTESGFRDVVLINGTWGLGELLVQGEVTPDEFWV</sequence>
<feature type="non-terminal residue" evidence="15">
    <location>
        <position position="87"/>
    </location>
</feature>
<evidence type="ECO:0000256" key="13">
    <source>
        <dbReference type="ARBA" id="ARBA00047700"/>
    </source>
</evidence>
<keyword evidence="11" id="KW-0460">Magnesium</keyword>
<dbReference type="GO" id="GO:0046872">
    <property type="term" value="F:metal ion binding"/>
    <property type="evidence" value="ECO:0007669"/>
    <property type="project" value="UniProtKB-KW"/>
</dbReference>
<dbReference type="InterPro" id="IPR013815">
    <property type="entry name" value="ATP_grasp_subdomain_1"/>
</dbReference>
<dbReference type="UniPathway" id="UPA00138"/>
<dbReference type="GO" id="GO:0008986">
    <property type="term" value="F:pyruvate, water dikinase activity"/>
    <property type="evidence" value="ECO:0007669"/>
    <property type="project" value="UniProtKB-EC"/>
</dbReference>
<keyword evidence="7" id="KW-0479">Metal-binding</keyword>
<accession>A0A0F9KQE4</accession>
<organism evidence="15">
    <name type="scientific">marine sediment metagenome</name>
    <dbReference type="NCBI Taxonomy" id="412755"/>
    <lineage>
        <taxon>unclassified sequences</taxon>
        <taxon>metagenomes</taxon>
        <taxon>ecological metagenomes</taxon>
    </lineage>
</organism>
<evidence type="ECO:0000313" key="15">
    <source>
        <dbReference type="EMBL" id="KKM24293.1"/>
    </source>
</evidence>
<reference evidence="15" key="1">
    <citation type="journal article" date="2015" name="Nature">
        <title>Complex archaea that bridge the gap between prokaryotes and eukaryotes.</title>
        <authorList>
            <person name="Spang A."/>
            <person name="Saw J.H."/>
            <person name="Jorgensen S.L."/>
            <person name="Zaremba-Niedzwiedzka K."/>
            <person name="Martijn J."/>
            <person name="Lind A.E."/>
            <person name="van Eijk R."/>
            <person name="Schleper C."/>
            <person name="Guy L."/>
            <person name="Ettema T.J."/>
        </authorList>
    </citation>
    <scope>NUCLEOTIDE SEQUENCE</scope>
</reference>
<protein>
    <recommendedName>
        <fullName evidence="5">pyruvate, water dikinase</fullName>
        <ecNumber evidence="5">2.7.9.2</ecNumber>
    </recommendedName>
    <alternativeName>
        <fullName evidence="12">Pyruvate, water dikinase</fullName>
    </alternativeName>
</protein>
<evidence type="ECO:0000259" key="14">
    <source>
        <dbReference type="Pfam" id="PF01326"/>
    </source>
</evidence>
<evidence type="ECO:0000256" key="4">
    <source>
        <dbReference type="ARBA" id="ARBA00007837"/>
    </source>
</evidence>
<comment type="similarity">
    <text evidence="4">Belongs to the PEP-utilizing enzyme family.</text>
</comment>
<comment type="catalytic activity">
    <reaction evidence="13">
        <text>pyruvate + ATP + H2O = phosphoenolpyruvate + AMP + phosphate + 2 H(+)</text>
        <dbReference type="Rhea" id="RHEA:11364"/>
        <dbReference type="ChEBI" id="CHEBI:15361"/>
        <dbReference type="ChEBI" id="CHEBI:15377"/>
        <dbReference type="ChEBI" id="CHEBI:15378"/>
        <dbReference type="ChEBI" id="CHEBI:30616"/>
        <dbReference type="ChEBI" id="CHEBI:43474"/>
        <dbReference type="ChEBI" id="CHEBI:58702"/>
        <dbReference type="ChEBI" id="CHEBI:456215"/>
        <dbReference type="EC" id="2.7.9.2"/>
    </reaction>
</comment>
<dbReference type="AlphaFoldDB" id="A0A0F9KQE4"/>
<dbReference type="EC" id="2.7.9.2" evidence="5"/>
<evidence type="ECO:0000256" key="1">
    <source>
        <dbReference type="ARBA" id="ARBA00001946"/>
    </source>
</evidence>
<keyword evidence="6" id="KW-0808">Transferase</keyword>
<evidence type="ECO:0000256" key="12">
    <source>
        <dbReference type="ARBA" id="ARBA00033470"/>
    </source>
</evidence>
<keyword evidence="9" id="KW-0418">Kinase</keyword>
<evidence type="ECO:0000256" key="10">
    <source>
        <dbReference type="ARBA" id="ARBA00022840"/>
    </source>
</evidence>
<gene>
    <name evidence="15" type="ORF">LCGC14_1606500</name>
</gene>
<keyword evidence="10" id="KW-0067">ATP-binding</keyword>
<comment type="caution">
    <text evidence="15">The sequence shown here is derived from an EMBL/GenBank/DDBJ whole genome shotgun (WGS) entry which is preliminary data.</text>
</comment>
<dbReference type="EMBL" id="LAZR01012952">
    <property type="protein sequence ID" value="KKM24293.1"/>
    <property type="molecule type" value="Genomic_DNA"/>
</dbReference>
<evidence type="ECO:0000256" key="2">
    <source>
        <dbReference type="ARBA" id="ARBA00002988"/>
    </source>
</evidence>
<evidence type="ECO:0000256" key="11">
    <source>
        <dbReference type="ARBA" id="ARBA00022842"/>
    </source>
</evidence>
<dbReference type="InterPro" id="IPR002192">
    <property type="entry name" value="PPDK_AMP/ATP-bd"/>
</dbReference>
<dbReference type="GO" id="GO:0005524">
    <property type="term" value="F:ATP binding"/>
    <property type="evidence" value="ECO:0007669"/>
    <property type="project" value="UniProtKB-KW"/>
</dbReference>
<evidence type="ECO:0000256" key="6">
    <source>
        <dbReference type="ARBA" id="ARBA00022679"/>
    </source>
</evidence>
<comment type="cofactor">
    <cofactor evidence="1">
        <name>Mg(2+)</name>
        <dbReference type="ChEBI" id="CHEBI:18420"/>
    </cofactor>
</comment>
<evidence type="ECO:0000256" key="3">
    <source>
        <dbReference type="ARBA" id="ARBA00004742"/>
    </source>
</evidence>
<comment type="function">
    <text evidence="2">Catalyzes the phosphorylation of pyruvate to phosphoenolpyruvate.</text>
</comment>
<evidence type="ECO:0000256" key="5">
    <source>
        <dbReference type="ARBA" id="ARBA00011996"/>
    </source>
</evidence>
<evidence type="ECO:0000256" key="7">
    <source>
        <dbReference type="ARBA" id="ARBA00022723"/>
    </source>
</evidence>
<dbReference type="PANTHER" id="PTHR43030:SF1">
    <property type="entry name" value="PHOSPHOENOLPYRUVATE SYNTHASE"/>
    <property type="match status" value="1"/>
</dbReference>
<dbReference type="Gene3D" id="3.30.1490.20">
    <property type="entry name" value="ATP-grasp fold, A domain"/>
    <property type="match status" value="1"/>
</dbReference>
<proteinExistence type="inferred from homology"/>
<dbReference type="Pfam" id="PF01326">
    <property type="entry name" value="PPDK_N"/>
    <property type="match status" value="1"/>
</dbReference>
<dbReference type="GO" id="GO:0006094">
    <property type="term" value="P:gluconeogenesis"/>
    <property type="evidence" value="ECO:0007669"/>
    <property type="project" value="UniProtKB-UniPathway"/>
</dbReference>
<keyword evidence="8" id="KW-0547">Nucleotide-binding</keyword>